<feature type="compositionally biased region" description="Basic and acidic residues" evidence="1">
    <location>
        <begin position="1"/>
        <end position="15"/>
    </location>
</feature>
<feature type="region of interest" description="Disordered" evidence="1">
    <location>
        <begin position="1"/>
        <end position="55"/>
    </location>
</feature>
<feature type="compositionally biased region" description="Polar residues" evidence="1">
    <location>
        <begin position="190"/>
        <end position="207"/>
    </location>
</feature>
<comment type="caution">
    <text evidence="2">The sequence shown here is derived from an EMBL/GenBank/DDBJ whole genome shotgun (WGS) entry which is preliminary data.</text>
</comment>
<accession>A0ABV8I3Y3</accession>
<dbReference type="RefSeq" id="WP_377287188.1">
    <property type="nucleotide sequence ID" value="NZ_JBHSBM010000016.1"/>
</dbReference>
<feature type="compositionally biased region" description="Gly residues" evidence="1">
    <location>
        <begin position="84"/>
        <end position="94"/>
    </location>
</feature>
<dbReference type="EMBL" id="JBHSBM010000016">
    <property type="protein sequence ID" value="MFC4058863.1"/>
    <property type="molecule type" value="Genomic_DNA"/>
</dbReference>
<proteinExistence type="predicted"/>
<evidence type="ECO:0000256" key="1">
    <source>
        <dbReference type="SAM" id="MobiDB-lite"/>
    </source>
</evidence>
<protein>
    <submittedName>
        <fullName evidence="2">Uncharacterized protein</fullName>
    </submittedName>
</protein>
<dbReference type="Proteomes" id="UP001595850">
    <property type="component" value="Unassembled WGS sequence"/>
</dbReference>
<gene>
    <name evidence="2" type="ORF">ACFOWE_11190</name>
</gene>
<reference evidence="3" key="1">
    <citation type="journal article" date="2019" name="Int. J. Syst. Evol. Microbiol.">
        <title>The Global Catalogue of Microorganisms (GCM) 10K type strain sequencing project: providing services to taxonomists for standard genome sequencing and annotation.</title>
        <authorList>
            <consortium name="The Broad Institute Genomics Platform"/>
            <consortium name="The Broad Institute Genome Sequencing Center for Infectious Disease"/>
            <person name="Wu L."/>
            <person name="Ma J."/>
        </authorList>
    </citation>
    <scope>NUCLEOTIDE SEQUENCE [LARGE SCALE GENOMIC DNA]</scope>
    <source>
        <strain evidence="3">TBRC 4489</strain>
    </source>
</reference>
<evidence type="ECO:0000313" key="2">
    <source>
        <dbReference type="EMBL" id="MFC4058863.1"/>
    </source>
</evidence>
<evidence type="ECO:0000313" key="3">
    <source>
        <dbReference type="Proteomes" id="UP001595850"/>
    </source>
</evidence>
<keyword evidence="3" id="KW-1185">Reference proteome</keyword>
<feature type="region of interest" description="Disordered" evidence="1">
    <location>
        <begin position="80"/>
        <end position="207"/>
    </location>
</feature>
<organism evidence="2 3">
    <name type="scientific">Planomonospora corallina</name>
    <dbReference type="NCBI Taxonomy" id="1806052"/>
    <lineage>
        <taxon>Bacteria</taxon>
        <taxon>Bacillati</taxon>
        <taxon>Actinomycetota</taxon>
        <taxon>Actinomycetes</taxon>
        <taxon>Streptosporangiales</taxon>
        <taxon>Streptosporangiaceae</taxon>
        <taxon>Planomonospora</taxon>
    </lineage>
</organism>
<feature type="compositionally biased region" description="Low complexity" evidence="1">
    <location>
        <begin position="46"/>
        <end position="55"/>
    </location>
</feature>
<name>A0ABV8I3Y3_9ACTN</name>
<sequence>MRIPDHGRARGDHPLQRVPHGPHGPAAVVGDQDGARSVQRRGGPPGAEVPGAVPGPVHGPFAVHAFPAARVRPAVAGVDAEQGLAGGPDPGLGDGPAPQRERHHLHHLGEGLPQPPPGLVVAERGDQDDLGPGPGREQRGEPRPAGAAAAGAGGHDGHGRVGAEPLGLALDVHVEQGVADDDERTGPHEQASSSASQSMWITARCTS</sequence>